<dbReference type="Gene3D" id="3.90.1530.30">
    <property type="match status" value="1"/>
</dbReference>
<dbReference type="InterPro" id="IPR036086">
    <property type="entry name" value="ParB/Sulfiredoxin_sf"/>
</dbReference>
<evidence type="ECO:0000259" key="2">
    <source>
        <dbReference type="SMART" id="SM00470"/>
    </source>
</evidence>
<keyword evidence="3" id="KW-0614">Plasmid</keyword>
<feature type="compositionally biased region" description="Polar residues" evidence="1">
    <location>
        <begin position="25"/>
        <end position="39"/>
    </location>
</feature>
<dbReference type="PANTHER" id="PTHR33375">
    <property type="entry name" value="CHROMOSOME-PARTITIONING PROTEIN PARB-RELATED"/>
    <property type="match status" value="1"/>
</dbReference>
<dbReference type="SMART" id="SM00470">
    <property type="entry name" value="ParB"/>
    <property type="match status" value="1"/>
</dbReference>
<feature type="region of interest" description="Disordered" evidence="1">
    <location>
        <begin position="1"/>
        <end position="70"/>
    </location>
</feature>
<geneLocation type="plasmid" evidence="3 4">
    <name>p111</name>
</geneLocation>
<evidence type="ECO:0000313" key="3">
    <source>
        <dbReference type="EMBL" id="QPM92442.1"/>
    </source>
</evidence>
<accession>A0A418SBX9</accession>
<proteinExistence type="predicted"/>
<dbReference type="Proteomes" id="UP000283786">
    <property type="component" value="Plasmid p111"/>
</dbReference>
<dbReference type="AlphaFoldDB" id="A0A418SBX9"/>
<dbReference type="EMBL" id="CP060438">
    <property type="protein sequence ID" value="QPM92442.1"/>
    <property type="molecule type" value="Genomic_DNA"/>
</dbReference>
<dbReference type="GO" id="GO:0007059">
    <property type="term" value="P:chromosome segregation"/>
    <property type="evidence" value="ECO:0007669"/>
    <property type="project" value="TreeGrafter"/>
</dbReference>
<dbReference type="RefSeq" id="WP_119840887.1">
    <property type="nucleotide sequence ID" value="NZ_CP060438.1"/>
</dbReference>
<sequence>MVKKKRRIFDIEMPEDAPEIAPDTATPQDSAATPDSSAAQPDAESFPAGKGDSGPSAPQPGRPGGARRRGPMATAIGETAISARERQETEARIRAENDTLAHEHMRLKRLGLVLDQIPLQAIDTTKLVRDRKPGLDPELEDLKASITSIGLSNPIRVEEAGQGRYELIQGFRRLTAYKALLEETGDAGAWGTIPAAVAPQGDGIETLYRRMVDENLVRKDISFYEMAQLALDYAADPATQESDPDKAVALLFKSARYQKRSYIRSFIKVVQRLSGVLSYPEELPRALGLALARKVEDDDGTLAAIAEDLKDWDNRSVTDEIGVIRRQLGLTEGAEADPAPRSPARRASGGKAKTSFQLERREGRAKCTAADGRLEIRLPRDFTTIDRRRLEEAVRRMLDQLE</sequence>
<dbReference type="OrthoDB" id="7656008at2"/>
<dbReference type="Pfam" id="PF02195">
    <property type="entry name" value="ParB_N"/>
    <property type="match status" value="1"/>
</dbReference>
<gene>
    <name evidence="3" type="ORF">PSAL_037060</name>
</gene>
<reference evidence="3 4" key="1">
    <citation type="submission" date="2020-08" db="EMBL/GenBank/DDBJ databases">
        <title>Genome sequence of Rhodobacteraceae bacterium Lw-13e.</title>
        <authorList>
            <person name="Poehlein A."/>
            <person name="Wolter L."/>
            <person name="Daniel R."/>
            <person name="Brinkhoff T."/>
        </authorList>
    </citation>
    <scope>NUCLEOTIDE SEQUENCE [LARGE SCALE GENOMIC DNA]</scope>
    <source>
        <strain evidence="3 4">Lw-13e</strain>
        <plasmid evidence="3 4">p111</plasmid>
    </source>
</reference>
<name>A0A418SBX9_9RHOB</name>
<feature type="domain" description="ParB-like N-terminal" evidence="2">
    <location>
        <begin position="120"/>
        <end position="216"/>
    </location>
</feature>
<evidence type="ECO:0000256" key="1">
    <source>
        <dbReference type="SAM" id="MobiDB-lite"/>
    </source>
</evidence>
<keyword evidence="4" id="KW-1185">Reference proteome</keyword>
<dbReference type="KEGG" id="palw:PSAL_037060"/>
<evidence type="ECO:0000313" key="4">
    <source>
        <dbReference type="Proteomes" id="UP000283786"/>
    </source>
</evidence>
<feature type="region of interest" description="Disordered" evidence="1">
    <location>
        <begin position="332"/>
        <end position="364"/>
    </location>
</feature>
<dbReference type="SUPFAM" id="SSF110849">
    <property type="entry name" value="ParB/Sulfiredoxin"/>
    <property type="match status" value="1"/>
</dbReference>
<dbReference type="InterPro" id="IPR003115">
    <property type="entry name" value="ParB_N"/>
</dbReference>
<dbReference type="GO" id="GO:0005694">
    <property type="term" value="C:chromosome"/>
    <property type="evidence" value="ECO:0007669"/>
    <property type="project" value="TreeGrafter"/>
</dbReference>
<organism evidence="3 4">
    <name type="scientific">Pseudooceanicola algae</name>
    <dbReference type="NCBI Taxonomy" id="1537215"/>
    <lineage>
        <taxon>Bacteria</taxon>
        <taxon>Pseudomonadati</taxon>
        <taxon>Pseudomonadota</taxon>
        <taxon>Alphaproteobacteria</taxon>
        <taxon>Rhodobacterales</taxon>
        <taxon>Paracoccaceae</taxon>
        <taxon>Pseudooceanicola</taxon>
    </lineage>
</organism>
<protein>
    <recommendedName>
        <fullName evidence="2">ParB-like N-terminal domain-containing protein</fullName>
    </recommendedName>
</protein>
<dbReference type="InterPro" id="IPR050336">
    <property type="entry name" value="Chromosome_partition/occlusion"/>
</dbReference>
<dbReference type="PANTHER" id="PTHR33375:SF1">
    <property type="entry name" value="CHROMOSOME-PARTITIONING PROTEIN PARB-RELATED"/>
    <property type="match status" value="1"/>
</dbReference>